<gene>
    <name evidence="2" type="ordered locus">AM1_0152</name>
</gene>
<keyword evidence="1" id="KW-0472">Membrane</keyword>
<dbReference type="InterPro" id="IPR037219">
    <property type="entry name" value="Peptidase_M41-like"/>
</dbReference>
<dbReference type="GO" id="GO:0004222">
    <property type="term" value="F:metalloendopeptidase activity"/>
    <property type="evidence" value="ECO:0007669"/>
    <property type="project" value="InterPro"/>
</dbReference>
<sequence>MNQTPLNAIALFVALLSGSILVGPILHIAPEIPFAFAALVLALVVADTFGYQGKGMTLFLDGFARLSPQYRQRVIHHEAGHFLTAYLLDLPITGYTLTAWEAQQQGGGQGGVCIETPVDFSETNALEQVERYCTVWMAGGVAETFIYSEAEGGKDDLRQLRRTLNRLHMNVKVHERQAGNRARQMIRSNWDAYEALVQAMTDRKSVAECCQILGQHCTVAV</sequence>
<dbReference type="Proteomes" id="UP000000268">
    <property type="component" value="Chromosome"/>
</dbReference>
<dbReference type="eggNOG" id="COG0465">
    <property type="taxonomic scope" value="Bacteria"/>
</dbReference>
<dbReference type="STRING" id="329726.AM1_0152"/>
<evidence type="ECO:0008006" key="4">
    <source>
        <dbReference type="Google" id="ProtNLM"/>
    </source>
</evidence>
<dbReference type="SUPFAM" id="SSF140990">
    <property type="entry name" value="FtsH protease domain-like"/>
    <property type="match status" value="1"/>
</dbReference>
<keyword evidence="1" id="KW-0812">Transmembrane</keyword>
<dbReference type="AlphaFoldDB" id="B0C6E4"/>
<reference evidence="2 3" key="1">
    <citation type="journal article" date="2008" name="Proc. Natl. Acad. Sci. U.S.A.">
        <title>Niche adaptation and genome expansion in the chlorophyll d-producing cyanobacterium Acaryochloris marina.</title>
        <authorList>
            <person name="Swingley W.D."/>
            <person name="Chen M."/>
            <person name="Cheung P.C."/>
            <person name="Conrad A.L."/>
            <person name="Dejesa L.C."/>
            <person name="Hao J."/>
            <person name="Honchak B.M."/>
            <person name="Karbach L.E."/>
            <person name="Kurdoglu A."/>
            <person name="Lahiri S."/>
            <person name="Mastrian S.D."/>
            <person name="Miyashita H."/>
            <person name="Page L."/>
            <person name="Ramakrishna P."/>
            <person name="Satoh S."/>
            <person name="Sattley W.M."/>
            <person name="Shimada Y."/>
            <person name="Taylor H.L."/>
            <person name="Tomo T."/>
            <person name="Tsuchiya T."/>
            <person name="Wang Z.T."/>
            <person name="Raymond J."/>
            <person name="Mimuro M."/>
            <person name="Blankenship R.E."/>
            <person name="Touchman J.W."/>
        </authorList>
    </citation>
    <scope>NUCLEOTIDE SEQUENCE [LARGE SCALE GENOMIC DNA]</scope>
    <source>
        <strain evidence="3">MBIC 11017</strain>
    </source>
</reference>
<dbReference type="PANTHER" id="PTHR33471:SF7">
    <property type="entry name" value="ATP-DEPENDENT ZINC METALLOPROTEASE-RELATED"/>
    <property type="match status" value="1"/>
</dbReference>
<evidence type="ECO:0000313" key="3">
    <source>
        <dbReference type="Proteomes" id="UP000000268"/>
    </source>
</evidence>
<organism evidence="2 3">
    <name type="scientific">Acaryochloris marina (strain MBIC 11017)</name>
    <dbReference type="NCBI Taxonomy" id="329726"/>
    <lineage>
        <taxon>Bacteria</taxon>
        <taxon>Bacillati</taxon>
        <taxon>Cyanobacteriota</taxon>
        <taxon>Cyanophyceae</taxon>
        <taxon>Acaryochloridales</taxon>
        <taxon>Acaryochloridaceae</taxon>
        <taxon>Acaryochloris</taxon>
    </lineage>
</organism>
<dbReference type="Gene3D" id="1.20.58.760">
    <property type="entry name" value="Peptidase M41"/>
    <property type="match status" value="1"/>
</dbReference>
<dbReference type="OrthoDB" id="448792at2"/>
<dbReference type="RefSeq" id="WP_012160852.1">
    <property type="nucleotide sequence ID" value="NC_009925.1"/>
</dbReference>
<dbReference type="PANTHER" id="PTHR33471">
    <property type="entry name" value="ATP-DEPENDENT ZINC METALLOPROTEASE-RELATED"/>
    <property type="match status" value="1"/>
</dbReference>
<keyword evidence="1" id="KW-1133">Transmembrane helix</keyword>
<dbReference type="GO" id="GO:0006508">
    <property type="term" value="P:proteolysis"/>
    <property type="evidence" value="ECO:0007669"/>
    <property type="project" value="InterPro"/>
</dbReference>
<proteinExistence type="predicted"/>
<evidence type="ECO:0000313" key="2">
    <source>
        <dbReference type="EMBL" id="ABW25238.1"/>
    </source>
</evidence>
<name>B0C6E4_ACAM1</name>
<feature type="transmembrane region" description="Helical" evidence="1">
    <location>
        <begin position="32"/>
        <end position="51"/>
    </location>
</feature>
<dbReference type="HOGENOM" id="CLU_053953_3_1_3"/>
<accession>B0C6E4</accession>
<evidence type="ECO:0000256" key="1">
    <source>
        <dbReference type="SAM" id="Phobius"/>
    </source>
</evidence>
<feature type="transmembrane region" description="Helical" evidence="1">
    <location>
        <begin position="7"/>
        <end position="26"/>
    </location>
</feature>
<keyword evidence="3" id="KW-1185">Reference proteome</keyword>
<dbReference type="KEGG" id="amr:AM1_0152"/>
<dbReference type="GO" id="GO:0004176">
    <property type="term" value="F:ATP-dependent peptidase activity"/>
    <property type="evidence" value="ECO:0007669"/>
    <property type="project" value="InterPro"/>
</dbReference>
<protein>
    <recommendedName>
        <fullName evidence="4">ATP-dependent Zn protease</fullName>
    </recommendedName>
</protein>
<dbReference type="GO" id="GO:0005524">
    <property type="term" value="F:ATP binding"/>
    <property type="evidence" value="ECO:0007669"/>
    <property type="project" value="InterPro"/>
</dbReference>
<dbReference type="EMBL" id="CP000828">
    <property type="protein sequence ID" value="ABW25238.1"/>
    <property type="molecule type" value="Genomic_DNA"/>
</dbReference>